<accession>A0A1G8GD01</accession>
<dbReference type="Proteomes" id="UP000198854">
    <property type="component" value="Unassembled WGS sequence"/>
</dbReference>
<organism evidence="1 2">
    <name type="scientific">Vibrio xiamenensis</name>
    <dbReference type="NCBI Taxonomy" id="861298"/>
    <lineage>
        <taxon>Bacteria</taxon>
        <taxon>Pseudomonadati</taxon>
        <taxon>Pseudomonadota</taxon>
        <taxon>Gammaproteobacteria</taxon>
        <taxon>Vibrionales</taxon>
        <taxon>Vibrionaceae</taxon>
        <taxon>Vibrio</taxon>
    </lineage>
</organism>
<protein>
    <submittedName>
        <fullName evidence="1">Uncharacterized protein</fullName>
    </submittedName>
</protein>
<dbReference type="STRING" id="861298.SAMN04488136_1361"/>
<proteinExistence type="predicted"/>
<evidence type="ECO:0000313" key="2">
    <source>
        <dbReference type="Proteomes" id="UP000198854"/>
    </source>
</evidence>
<feature type="non-terminal residue" evidence="1">
    <location>
        <position position="66"/>
    </location>
</feature>
<reference evidence="1 2" key="1">
    <citation type="submission" date="2016-10" db="EMBL/GenBank/DDBJ databases">
        <authorList>
            <person name="de Groot N.N."/>
        </authorList>
    </citation>
    <scope>NUCLEOTIDE SEQUENCE [LARGE SCALE GENOMIC DNA]</scope>
    <source>
        <strain evidence="1 2">CGMCC 1.10228</strain>
    </source>
</reference>
<keyword evidence="2" id="KW-1185">Reference proteome</keyword>
<name>A0A1G8GD01_9VIBR</name>
<dbReference type="AlphaFoldDB" id="A0A1G8GD01"/>
<evidence type="ECO:0000313" key="1">
    <source>
        <dbReference type="EMBL" id="SDH92239.1"/>
    </source>
</evidence>
<gene>
    <name evidence="1" type="ORF">SAMN04488136_1361</name>
</gene>
<dbReference type="EMBL" id="FNDD01000036">
    <property type="protein sequence ID" value="SDH92239.1"/>
    <property type="molecule type" value="Genomic_DNA"/>
</dbReference>
<sequence>MNILLVFINEVFDMKRMLACFLVTLCSGCFSDADDFASKSSNIVDKIKHTDVSQLVSDTFDLDDKA</sequence>